<evidence type="ECO:0000259" key="2">
    <source>
        <dbReference type="Pfam" id="PF14322"/>
    </source>
</evidence>
<evidence type="ECO:0000313" key="4">
    <source>
        <dbReference type="Proteomes" id="UP000284243"/>
    </source>
</evidence>
<feature type="compositionally biased region" description="Basic and acidic residues" evidence="1">
    <location>
        <begin position="419"/>
        <end position="432"/>
    </location>
</feature>
<comment type="caution">
    <text evidence="3">The sequence shown here is derived from an EMBL/GenBank/DDBJ whole genome shotgun (WGS) entry which is preliminary data.</text>
</comment>
<organism evidence="3 4">
    <name type="scientific">Odoribacter splanchnicus</name>
    <dbReference type="NCBI Taxonomy" id="28118"/>
    <lineage>
        <taxon>Bacteria</taxon>
        <taxon>Pseudomonadati</taxon>
        <taxon>Bacteroidota</taxon>
        <taxon>Bacteroidia</taxon>
        <taxon>Bacteroidales</taxon>
        <taxon>Odoribacteraceae</taxon>
        <taxon>Odoribacter</taxon>
    </lineage>
</organism>
<feature type="region of interest" description="Disordered" evidence="1">
    <location>
        <begin position="413"/>
        <end position="432"/>
    </location>
</feature>
<dbReference type="InterPro" id="IPR033985">
    <property type="entry name" value="SusD-like_N"/>
</dbReference>
<dbReference type="RefSeq" id="WP_087394953.1">
    <property type="nucleotide sequence ID" value="NZ_NFIG01000022.1"/>
</dbReference>
<feature type="domain" description="SusD-like N-terminal" evidence="2">
    <location>
        <begin position="21"/>
        <end position="240"/>
    </location>
</feature>
<dbReference type="SUPFAM" id="SSF48452">
    <property type="entry name" value="TPR-like"/>
    <property type="match status" value="1"/>
</dbReference>
<dbReference type="Pfam" id="PF14322">
    <property type="entry name" value="SusD-like_3"/>
    <property type="match status" value="1"/>
</dbReference>
<accession>A0A412TMH1</accession>
<evidence type="ECO:0000256" key="1">
    <source>
        <dbReference type="SAM" id="MobiDB-lite"/>
    </source>
</evidence>
<gene>
    <name evidence="3" type="ORF">DWW57_14200</name>
</gene>
<evidence type="ECO:0000313" key="3">
    <source>
        <dbReference type="EMBL" id="RGU54992.1"/>
    </source>
</evidence>
<reference evidence="3 4" key="1">
    <citation type="submission" date="2018-08" db="EMBL/GenBank/DDBJ databases">
        <title>A genome reference for cultivated species of the human gut microbiota.</title>
        <authorList>
            <person name="Zou Y."/>
            <person name="Xue W."/>
            <person name="Luo G."/>
        </authorList>
    </citation>
    <scope>NUCLEOTIDE SEQUENCE [LARGE SCALE GENOMIC DNA]</scope>
    <source>
        <strain evidence="3 4">AF16-14</strain>
    </source>
</reference>
<name>A0A412TMH1_9BACT</name>
<dbReference type="EMBL" id="QRYC01000023">
    <property type="protein sequence ID" value="RGU54992.1"/>
    <property type="molecule type" value="Genomic_DNA"/>
</dbReference>
<dbReference type="InterPro" id="IPR011990">
    <property type="entry name" value="TPR-like_helical_dom_sf"/>
</dbReference>
<dbReference type="PROSITE" id="PS51257">
    <property type="entry name" value="PROKAR_LIPOPROTEIN"/>
    <property type="match status" value="1"/>
</dbReference>
<protein>
    <submittedName>
        <fullName evidence="3">RagB/SusD family nutrient uptake outer membrane protein</fullName>
    </submittedName>
</protein>
<sequence length="495" mass="56465">MYKFVYGFLLVIVLGSSGCSDWLDVQPKTSVPEEDLFADEFGFQDALTGFYLKMGESSLYGRELTYNYMEMLAGRYEYAPDITNWTSIYNYDGTYKSIKDNVFSGAYNIIANINNFLHYLEVNREVITTPGYYEIMKGEALGLRAFLHFDLLRMFGPVFAMEPQGKAIPYRTVFSNEPTPVLPATEVVDACLADLHQADSLLWEADHDIFVHDVNADPFLELRQFRMNRWAVKAMLARVYCYKGDEESKAKAYAVASEVVESKLFPLTEALTTENRILFDEHIFSLHIYEMEKVVDPDFINQNVSGLGVGKELFGQFYDLSAGGSTDFRSGNAAFHEMLITDDTKKVLSKYDQTGYASDHLPNYTGAYSGADVMPLIRIPEMYYIMAECDPDPQSSAEILDMVRFKRGIASSDATDGGKGYDEPDTREGFDSGHTRRINEVMREYLKEYYGEGQLFYFYKRHNYVTFANCSLVDVRTKYQFPLPENEDMFGITGK</sequence>
<proteinExistence type="predicted"/>
<dbReference type="Gene3D" id="1.25.40.390">
    <property type="match status" value="1"/>
</dbReference>
<dbReference type="AlphaFoldDB" id="A0A412TMH1"/>
<dbReference type="Proteomes" id="UP000284243">
    <property type="component" value="Unassembled WGS sequence"/>
</dbReference>